<keyword evidence="1" id="KW-0472">Membrane</keyword>
<feature type="transmembrane region" description="Helical" evidence="1">
    <location>
        <begin position="34"/>
        <end position="55"/>
    </location>
</feature>
<keyword evidence="1" id="KW-1133">Transmembrane helix</keyword>
<protein>
    <submittedName>
        <fullName evidence="2">Uncharacterized protein</fullName>
    </submittedName>
</protein>
<gene>
    <name evidence="2" type="ORF">J2X16_003643</name>
</gene>
<keyword evidence="1" id="KW-0812">Transmembrane</keyword>
<name>A0ABU1ZCC8_9BURK</name>
<sequence>MKPPWRPIVTAFSIWFAHFMACWAAGEIWPHQWPANVLAWGATAAASMALGVQFMRVKARPCRLAQGAIAIATAAVLFGALPSVVFVPAG</sequence>
<proteinExistence type="predicted"/>
<organism evidence="2 3">
    <name type="scientific">Pelomonas aquatica</name>
    <dbReference type="NCBI Taxonomy" id="431058"/>
    <lineage>
        <taxon>Bacteria</taxon>
        <taxon>Pseudomonadati</taxon>
        <taxon>Pseudomonadota</taxon>
        <taxon>Betaproteobacteria</taxon>
        <taxon>Burkholderiales</taxon>
        <taxon>Sphaerotilaceae</taxon>
        <taxon>Roseateles</taxon>
    </lineage>
</organism>
<evidence type="ECO:0000313" key="3">
    <source>
        <dbReference type="Proteomes" id="UP001180536"/>
    </source>
</evidence>
<keyword evidence="3" id="KW-1185">Reference proteome</keyword>
<comment type="caution">
    <text evidence="2">The sequence shown here is derived from an EMBL/GenBank/DDBJ whole genome shotgun (WGS) entry which is preliminary data.</text>
</comment>
<evidence type="ECO:0000313" key="2">
    <source>
        <dbReference type="EMBL" id="MDR7298280.1"/>
    </source>
</evidence>
<dbReference type="RefSeq" id="WP_310347283.1">
    <property type="nucleotide sequence ID" value="NZ_JAVDXQ010000005.1"/>
</dbReference>
<accession>A0ABU1ZCC8</accession>
<reference evidence="2 3" key="1">
    <citation type="submission" date="2023-07" db="EMBL/GenBank/DDBJ databases">
        <title>Sorghum-associated microbial communities from plants grown in Nebraska, USA.</title>
        <authorList>
            <person name="Schachtman D."/>
        </authorList>
    </citation>
    <scope>NUCLEOTIDE SEQUENCE [LARGE SCALE GENOMIC DNA]</scope>
    <source>
        <strain evidence="2 3">BE310</strain>
    </source>
</reference>
<dbReference type="EMBL" id="JAVDXQ010000005">
    <property type="protein sequence ID" value="MDR7298280.1"/>
    <property type="molecule type" value="Genomic_DNA"/>
</dbReference>
<feature type="transmembrane region" description="Helical" evidence="1">
    <location>
        <begin position="67"/>
        <end position="89"/>
    </location>
</feature>
<evidence type="ECO:0000256" key="1">
    <source>
        <dbReference type="SAM" id="Phobius"/>
    </source>
</evidence>
<dbReference type="Proteomes" id="UP001180536">
    <property type="component" value="Unassembled WGS sequence"/>
</dbReference>